<evidence type="ECO:0000313" key="8">
    <source>
        <dbReference type="EMBL" id="GMT17399.1"/>
    </source>
</evidence>
<evidence type="ECO:0000259" key="7">
    <source>
        <dbReference type="PROSITE" id="PS50071"/>
    </source>
</evidence>
<evidence type="ECO:0000256" key="4">
    <source>
        <dbReference type="ARBA" id="ARBA00023242"/>
    </source>
</evidence>
<keyword evidence="3 5" id="KW-0371">Homeobox</keyword>
<dbReference type="AlphaFoldDB" id="A0AAV5VG35"/>
<dbReference type="GO" id="GO:0000978">
    <property type="term" value="F:RNA polymerase II cis-regulatory region sequence-specific DNA binding"/>
    <property type="evidence" value="ECO:0007669"/>
    <property type="project" value="TreeGrafter"/>
</dbReference>
<dbReference type="PROSITE" id="PS00027">
    <property type="entry name" value="HOMEOBOX_1"/>
    <property type="match status" value="1"/>
</dbReference>
<dbReference type="Pfam" id="PF00046">
    <property type="entry name" value="Homeodomain"/>
    <property type="match status" value="1"/>
</dbReference>
<evidence type="ECO:0000256" key="6">
    <source>
        <dbReference type="RuleBase" id="RU000682"/>
    </source>
</evidence>
<protein>
    <recommendedName>
        <fullName evidence="7">Homeobox domain-containing protein</fullName>
    </recommendedName>
</protein>
<evidence type="ECO:0000256" key="5">
    <source>
        <dbReference type="PROSITE-ProRule" id="PRU00108"/>
    </source>
</evidence>
<accession>A0AAV5VG35</accession>
<dbReference type="PROSITE" id="PS50071">
    <property type="entry name" value="HOMEOBOX_2"/>
    <property type="match status" value="1"/>
</dbReference>
<feature type="non-terminal residue" evidence="8">
    <location>
        <position position="90"/>
    </location>
</feature>
<evidence type="ECO:0000256" key="2">
    <source>
        <dbReference type="ARBA" id="ARBA00023125"/>
    </source>
</evidence>
<sequence length="90" mass="10402">SETSTKVSTVREVKLNSKGKKMRQARTIYSSSQLAALEKRFGETEYLELPERAWLSAELGLSEMQIKVWFQNRRSKHKKQSRPGKMNGDN</sequence>
<proteinExistence type="predicted"/>
<evidence type="ECO:0000256" key="3">
    <source>
        <dbReference type="ARBA" id="ARBA00023155"/>
    </source>
</evidence>
<evidence type="ECO:0000313" key="9">
    <source>
        <dbReference type="Proteomes" id="UP001432322"/>
    </source>
</evidence>
<dbReference type="PRINTS" id="PR00031">
    <property type="entry name" value="HTHREPRESSR"/>
</dbReference>
<dbReference type="Gene3D" id="1.10.10.60">
    <property type="entry name" value="Homeodomain-like"/>
    <property type="match status" value="1"/>
</dbReference>
<dbReference type="Proteomes" id="UP001432322">
    <property type="component" value="Unassembled WGS sequence"/>
</dbReference>
<dbReference type="InterPro" id="IPR017970">
    <property type="entry name" value="Homeobox_CS"/>
</dbReference>
<dbReference type="SMART" id="SM00389">
    <property type="entry name" value="HOX"/>
    <property type="match status" value="1"/>
</dbReference>
<keyword evidence="9" id="KW-1185">Reference proteome</keyword>
<name>A0AAV5VG35_9BILA</name>
<dbReference type="InterPro" id="IPR009057">
    <property type="entry name" value="Homeodomain-like_sf"/>
</dbReference>
<organism evidence="8 9">
    <name type="scientific">Pristionchus fissidentatus</name>
    <dbReference type="NCBI Taxonomy" id="1538716"/>
    <lineage>
        <taxon>Eukaryota</taxon>
        <taxon>Metazoa</taxon>
        <taxon>Ecdysozoa</taxon>
        <taxon>Nematoda</taxon>
        <taxon>Chromadorea</taxon>
        <taxon>Rhabditida</taxon>
        <taxon>Rhabditina</taxon>
        <taxon>Diplogasteromorpha</taxon>
        <taxon>Diplogasteroidea</taxon>
        <taxon>Neodiplogasteridae</taxon>
        <taxon>Pristionchus</taxon>
    </lineage>
</organism>
<evidence type="ECO:0000256" key="1">
    <source>
        <dbReference type="ARBA" id="ARBA00004123"/>
    </source>
</evidence>
<keyword evidence="4 5" id="KW-0539">Nucleus</keyword>
<dbReference type="InterPro" id="IPR000047">
    <property type="entry name" value="HTH_motif"/>
</dbReference>
<dbReference type="SUPFAM" id="SSF46689">
    <property type="entry name" value="Homeodomain-like"/>
    <property type="match status" value="1"/>
</dbReference>
<dbReference type="GO" id="GO:0005634">
    <property type="term" value="C:nucleus"/>
    <property type="evidence" value="ECO:0007669"/>
    <property type="project" value="UniProtKB-SubCell"/>
</dbReference>
<dbReference type="GO" id="GO:0000981">
    <property type="term" value="F:DNA-binding transcription factor activity, RNA polymerase II-specific"/>
    <property type="evidence" value="ECO:0007669"/>
    <property type="project" value="InterPro"/>
</dbReference>
<feature type="non-terminal residue" evidence="8">
    <location>
        <position position="1"/>
    </location>
</feature>
<feature type="DNA-binding region" description="Homeobox" evidence="5">
    <location>
        <begin position="22"/>
        <end position="81"/>
    </location>
</feature>
<dbReference type="PRINTS" id="PR00024">
    <property type="entry name" value="HOMEOBOX"/>
</dbReference>
<dbReference type="EMBL" id="BTSY01000003">
    <property type="protein sequence ID" value="GMT17399.1"/>
    <property type="molecule type" value="Genomic_DNA"/>
</dbReference>
<dbReference type="InterPro" id="IPR050460">
    <property type="entry name" value="Distal-less_Homeobox_TF"/>
</dbReference>
<dbReference type="InterPro" id="IPR020479">
    <property type="entry name" value="HD_metazoa"/>
</dbReference>
<dbReference type="PANTHER" id="PTHR24327">
    <property type="entry name" value="HOMEOBOX PROTEIN"/>
    <property type="match status" value="1"/>
</dbReference>
<gene>
    <name evidence="8" type="ORF">PFISCL1PPCAC_8696</name>
</gene>
<keyword evidence="2 5" id="KW-0238">DNA-binding</keyword>
<dbReference type="CDD" id="cd00086">
    <property type="entry name" value="homeodomain"/>
    <property type="match status" value="1"/>
</dbReference>
<dbReference type="InterPro" id="IPR001356">
    <property type="entry name" value="HD"/>
</dbReference>
<comment type="subcellular location">
    <subcellularLocation>
        <location evidence="1 5 6">Nucleus</location>
    </subcellularLocation>
</comment>
<reference evidence="8" key="1">
    <citation type="submission" date="2023-10" db="EMBL/GenBank/DDBJ databases">
        <title>Genome assembly of Pristionchus species.</title>
        <authorList>
            <person name="Yoshida K."/>
            <person name="Sommer R.J."/>
        </authorList>
    </citation>
    <scope>NUCLEOTIDE SEQUENCE</scope>
    <source>
        <strain evidence="8">RS5133</strain>
    </source>
</reference>
<feature type="domain" description="Homeobox" evidence="7">
    <location>
        <begin position="20"/>
        <end position="80"/>
    </location>
</feature>
<comment type="caution">
    <text evidence="8">The sequence shown here is derived from an EMBL/GenBank/DDBJ whole genome shotgun (WGS) entry which is preliminary data.</text>
</comment>
<dbReference type="PANTHER" id="PTHR24327:SF81">
    <property type="entry name" value="HOMEOTIC PROTEIN DISTAL-LESS-RELATED"/>
    <property type="match status" value="1"/>
</dbReference>